<feature type="region of interest" description="Disordered" evidence="1">
    <location>
        <begin position="170"/>
        <end position="215"/>
    </location>
</feature>
<feature type="region of interest" description="Disordered" evidence="1">
    <location>
        <begin position="1054"/>
        <end position="1078"/>
    </location>
</feature>
<feature type="compositionally biased region" description="Polar residues" evidence="1">
    <location>
        <begin position="1861"/>
        <end position="1893"/>
    </location>
</feature>
<feature type="compositionally biased region" description="Polar residues" evidence="1">
    <location>
        <begin position="1987"/>
        <end position="2009"/>
    </location>
</feature>
<evidence type="ECO:0000313" key="3">
    <source>
        <dbReference type="Proteomes" id="UP000317494"/>
    </source>
</evidence>
<feature type="region of interest" description="Disordered" evidence="1">
    <location>
        <begin position="1949"/>
        <end position="2009"/>
    </location>
</feature>
<evidence type="ECO:0000313" key="2">
    <source>
        <dbReference type="EMBL" id="TPX50585.1"/>
    </source>
</evidence>
<feature type="compositionally biased region" description="Polar residues" evidence="1">
    <location>
        <begin position="1696"/>
        <end position="1711"/>
    </location>
</feature>
<dbReference type="VEuPathDB" id="FungiDB:SeMB42_g02203"/>
<reference evidence="2 3" key="1">
    <citation type="journal article" date="2019" name="Sci. Rep.">
        <title>Comparative genomics of chytrid fungi reveal insights into the obligate biotrophic and pathogenic lifestyle of Synchytrium endobioticum.</title>
        <authorList>
            <person name="van de Vossenberg B.T.L.H."/>
            <person name="Warris S."/>
            <person name="Nguyen H.D.T."/>
            <person name="van Gent-Pelzer M.P.E."/>
            <person name="Joly D.L."/>
            <person name="van de Geest H.C."/>
            <person name="Bonants P.J.M."/>
            <person name="Smith D.S."/>
            <person name="Levesque C.A."/>
            <person name="van der Lee T.A.J."/>
        </authorList>
    </citation>
    <scope>NUCLEOTIDE SEQUENCE [LARGE SCALE GENOMIC DNA]</scope>
    <source>
        <strain evidence="2 3">MB42</strain>
    </source>
</reference>
<feature type="region of interest" description="Disordered" evidence="1">
    <location>
        <begin position="609"/>
        <end position="628"/>
    </location>
</feature>
<name>A0A507DGZ5_9FUNG</name>
<feature type="region of interest" description="Disordered" evidence="1">
    <location>
        <begin position="1861"/>
        <end position="1914"/>
    </location>
</feature>
<evidence type="ECO:0000256" key="1">
    <source>
        <dbReference type="SAM" id="MobiDB-lite"/>
    </source>
</evidence>
<feature type="compositionally biased region" description="Polar residues" evidence="1">
    <location>
        <begin position="777"/>
        <end position="809"/>
    </location>
</feature>
<comment type="caution">
    <text evidence="2">The sequence shown here is derived from an EMBL/GenBank/DDBJ whole genome shotgun (WGS) entry which is preliminary data.</text>
</comment>
<feature type="compositionally biased region" description="Polar residues" evidence="1">
    <location>
        <begin position="1204"/>
        <end position="1234"/>
    </location>
</feature>
<feature type="compositionally biased region" description="Basic and acidic residues" evidence="1">
    <location>
        <begin position="1970"/>
        <end position="1979"/>
    </location>
</feature>
<organism evidence="2 3">
    <name type="scientific">Synchytrium endobioticum</name>
    <dbReference type="NCBI Taxonomy" id="286115"/>
    <lineage>
        <taxon>Eukaryota</taxon>
        <taxon>Fungi</taxon>
        <taxon>Fungi incertae sedis</taxon>
        <taxon>Chytridiomycota</taxon>
        <taxon>Chytridiomycota incertae sedis</taxon>
        <taxon>Chytridiomycetes</taxon>
        <taxon>Synchytriales</taxon>
        <taxon>Synchytriaceae</taxon>
        <taxon>Synchytrium</taxon>
    </lineage>
</organism>
<proteinExistence type="predicted"/>
<feature type="region of interest" description="Disordered" evidence="1">
    <location>
        <begin position="110"/>
        <end position="158"/>
    </location>
</feature>
<feature type="region of interest" description="Disordered" evidence="1">
    <location>
        <begin position="865"/>
        <end position="925"/>
    </location>
</feature>
<feature type="compositionally biased region" description="Basic and acidic residues" evidence="1">
    <location>
        <begin position="886"/>
        <end position="895"/>
    </location>
</feature>
<feature type="compositionally biased region" description="Polar residues" evidence="1">
    <location>
        <begin position="903"/>
        <end position="925"/>
    </location>
</feature>
<feature type="compositionally biased region" description="Polar residues" evidence="1">
    <location>
        <begin position="612"/>
        <end position="627"/>
    </location>
</feature>
<feature type="region of interest" description="Disordered" evidence="1">
    <location>
        <begin position="987"/>
        <end position="1006"/>
    </location>
</feature>
<keyword evidence="3" id="KW-1185">Reference proteome</keyword>
<dbReference type="Proteomes" id="UP000317494">
    <property type="component" value="Unassembled WGS sequence"/>
</dbReference>
<feature type="region of interest" description="Disordered" evidence="1">
    <location>
        <begin position="1693"/>
        <end position="1712"/>
    </location>
</feature>
<accession>A0A507DGZ5</accession>
<feature type="region of interest" description="Disordered" evidence="1">
    <location>
        <begin position="1190"/>
        <end position="1242"/>
    </location>
</feature>
<feature type="region of interest" description="Disordered" evidence="1">
    <location>
        <begin position="777"/>
        <end position="830"/>
    </location>
</feature>
<sequence>MIPRDDQESDPALQPVNAKVCVFQLKVERLAASALADKKRSTNGLLSTSRNKPIATSRPINTADADYNGMGSVVLVEANDPSLASVVSKLSAFESKMFALAAASGSGTISKSGCKPFAQPSPSLVGRTSRSGSLDSMGATSNTRPTNSRLGPSRDSLTRQNSLNALSTRRAALNNHNATVPRRVLPSSTRSLESLSHRPPTRPGPTRLGADDGDSTCISDSQATIVPTHLDELNASYESNPLLAGSALASSSKTSIAIRISVPSRLPSSMVVGQQQRSENRPVAGTHLFSPLLPTSTTPTSFTPSFLYDLSPTDINQRSEATLDAKVEQINISSAVAAAPVEIRLDTVDTSPSVVGSRPSWVSETNYMQTTGIESARSSLVNQESGDGSKKRAIKVRLKKRSSATEPSPALPLALARDSVAQPELLSLLVPPFTLSQQSSITELRFPTASISSTPSQTNPSLPRSKISIVQLIPGSVQIVSANQVPSIVQRGHARQRSDLNSKQITTVGNLKSQTRTVSRSASQEILVRSLSKEELLLKKSYSQSNVDAPAQSTIQPTLRASKGSIIRQIEDEALAAEALMIKAIEELRDAGSSNHLSRSVTIVVPQKVQEPEQSQQPGEDTANQASLGGDDVESLWELYVNIPEDKAEARESVATIFPRGSTVTSIQAQASQSRQSIVSNGEAAIHRAAPVNLEAASRIVRRERRAKIQGSKSTAAQFDLHAAREMVAVAKEASVKDEDDALNSIVQTPVDETHPIKTNDIEEVVTLVAKVQKSLLESSTRPSQPNVDDTRTNRVSLIDSRNSVTQCPDTRHGIDKSSPPSPPAATTPPNRQLLTVLALPAALPAAPVLDPLIRSKSIRSHKLVRAPHNPESGHKPATVNVTPEQQDKLNRESDTIACRSPSCANDNTTGLQPPQASESTRPQSTTFKALGSTETSKLYFQTPPPPSHIDAHSDARLIATATEHISAAGVHVSDRISRLLSPTSEALEQHKKASPTSGEFENIPKLKERSAAIAETLVKIHSREGPKADVTLRIDDGEITEGLLRVTAGASHNEGMDQSRHPSHNNSQHRQTIVSPPPYESYSMIPRDDQESDPALQPVNAKVCVFQLKVERLAASALADKKRSTNGLLSTSRNKPIATSRPINTADADYNGMGSVVLVEANDPSLASVVSKLSAFESKMFALAAASGSGTISKSGCKPFAQPSPSLVGRTSRSGSLDSMGATSNTRPTNSRLGPSRDSLTRQNSLNALSTRRAALNNHNATVPRRVLPSSTRSLESLSHRPPTRPGPTRLGADDGDSTCISDSQATIVPTHLDELNASYESNPLLAGSALASSSKTSIAIRISVPSRLPSSMVVGQQQRSENRPVAGTHLFSPLLPTSTTPTSFTPSFLYDLSPTDINQRSEATLDAKVEQINISSAVAAAPVEIRLDTVDTSPSVVGSRPSWVSETNYMQTTGIESARSSLVNQESGDGSKKRAIKVRLKKRSSATEPSPALPLALARDSVAQPELLSLLVPPFTLSQQSSITELRFPTASISSTPSQTNPSLPRSKISIVQLIPGSVQIVSANQVPSIVQRGHARQRSDLNSKQITTVGNLKSQTRTVSRSASQEILVRSLSKEELLLKKSYSQSNVDAPAQSTIQPTLRASKGSIIRQIEDEALAAEALMIKAIEELRDAGSSNHLSRSVTIVVPQKVQEPEQSQQPGEDTANQASLGGDDVESLWELYVNIPEDKAEARESVATIFPRGSTVTSIQAQASQSRQSIVSNGEAAIHRAAPVNLEAASRIVRRERRAKIQGSKSTAAQFDLHAAREMVAVAKEASVKDEDDALNSIVQTPVDETHPIKTNDIEEVVTLVAKVQKSLLESSTRPSQPNVDDTRTNRVSLIDSRNSVTQCPDTRHGIDKSSPPSPPAATTPPNRQLLTVLALPAALPAAPVLDPLIRSKSIRSHKLVRAPHNPESGHKPATVNVTPEQQDKLNRESDTIACRSPSCANDNTTGLQPPQASESTRPQSTTFKALGSTETSKLYFQTPPPPSHIDAHSDARLIATATEHISAAAQESIADIW</sequence>
<dbReference type="EMBL" id="QEAN01000065">
    <property type="protein sequence ID" value="TPX50585.1"/>
    <property type="molecule type" value="Genomic_DNA"/>
</dbReference>
<feature type="compositionally biased region" description="Polar residues" evidence="1">
    <location>
        <begin position="1065"/>
        <end position="1075"/>
    </location>
</feature>
<gene>
    <name evidence="2" type="ORF">SeMB42_g02203</name>
</gene>
<feature type="compositionally biased region" description="Polar residues" evidence="1">
    <location>
        <begin position="120"/>
        <end position="150"/>
    </location>
</feature>
<feature type="region of interest" description="Disordered" evidence="1">
    <location>
        <begin position="1254"/>
        <end position="1299"/>
    </location>
</feature>
<protein>
    <submittedName>
        <fullName evidence="2">Uncharacterized protein</fullName>
    </submittedName>
</protein>